<dbReference type="Gene3D" id="2.30.42.10">
    <property type="match status" value="1"/>
</dbReference>
<reference evidence="3 4" key="4">
    <citation type="journal article" date="2010" name="Environ. Microbiol.">
        <title>The bacterial genus Collimonas: mycophagy, weathering and other adaptive solutions to life in oligotrophic soil environments.</title>
        <authorList>
            <person name="Leveau J.H."/>
            <person name="Uroz S."/>
            <person name="de Boer W."/>
        </authorList>
    </citation>
    <scope>NUCLEOTIDE SEQUENCE [LARGE SCALE GENOMIC DNA]</scope>
    <source>
        <strain evidence="3 4">Ter331</strain>
    </source>
</reference>
<dbReference type="GO" id="GO:0030288">
    <property type="term" value="C:outer membrane-bounded periplasmic space"/>
    <property type="evidence" value="ECO:0007669"/>
    <property type="project" value="TreeGrafter"/>
</dbReference>
<feature type="signal peptide" evidence="1">
    <location>
        <begin position="1"/>
        <end position="42"/>
    </location>
</feature>
<dbReference type="Gene3D" id="3.90.226.10">
    <property type="entry name" value="2-enoyl-CoA Hydratase, Chain A, domain 1"/>
    <property type="match status" value="1"/>
</dbReference>
<dbReference type="eggNOG" id="COG0793">
    <property type="taxonomic scope" value="Bacteria"/>
</dbReference>
<reference evidence="4" key="6">
    <citation type="submission" date="2011-05" db="EMBL/GenBank/DDBJ databases">
        <title>Complete sequence of Collimonas fungivorans Ter331.</title>
        <authorList>
            <person name="Leveau J.H."/>
        </authorList>
    </citation>
    <scope>NUCLEOTIDE SEQUENCE [LARGE SCALE GENOMIC DNA]</scope>
    <source>
        <strain evidence="4">Ter331</strain>
    </source>
</reference>
<dbReference type="SUPFAM" id="SSF50156">
    <property type="entry name" value="PDZ domain-like"/>
    <property type="match status" value="1"/>
</dbReference>
<dbReference type="CDD" id="cd06567">
    <property type="entry name" value="Peptidase_S41"/>
    <property type="match status" value="1"/>
</dbReference>
<dbReference type="RefSeq" id="WP_014006560.1">
    <property type="nucleotide sequence ID" value="NC_015856.1"/>
</dbReference>
<dbReference type="AlphaFoldDB" id="G0A9E5"/>
<keyword evidence="1" id="KW-0732">Signal</keyword>
<keyword evidence="3" id="KW-0378">Hydrolase</keyword>
<name>G0A9E5_COLFT</name>
<dbReference type="Pfam" id="PF13180">
    <property type="entry name" value="PDZ_2"/>
    <property type="match status" value="1"/>
</dbReference>
<dbReference type="KEGG" id="cfu:CFU_2580"/>
<protein>
    <submittedName>
        <fullName evidence="3">Peptidase S41</fullName>
        <ecNumber evidence="3">3.4.21.102</ecNumber>
    </submittedName>
</protein>
<dbReference type="PROSITE" id="PS50106">
    <property type="entry name" value="PDZ"/>
    <property type="match status" value="1"/>
</dbReference>
<feature type="domain" description="PDZ" evidence="2">
    <location>
        <begin position="110"/>
        <end position="170"/>
    </location>
</feature>
<dbReference type="SMART" id="SM00228">
    <property type="entry name" value="PDZ"/>
    <property type="match status" value="1"/>
</dbReference>
<evidence type="ECO:0000256" key="1">
    <source>
        <dbReference type="SAM" id="SignalP"/>
    </source>
</evidence>
<dbReference type="InterPro" id="IPR005151">
    <property type="entry name" value="Tail-specific_protease"/>
</dbReference>
<dbReference type="HOGENOM" id="CLU_017295_1_0_4"/>
<dbReference type="Gene3D" id="3.30.750.44">
    <property type="match status" value="1"/>
</dbReference>
<dbReference type="InterPro" id="IPR001478">
    <property type="entry name" value="PDZ"/>
</dbReference>
<accession>G0A9E5</accession>
<feature type="chain" id="PRO_5003396461" evidence="1">
    <location>
        <begin position="43"/>
        <end position="514"/>
    </location>
</feature>
<reference evidence="3 4" key="3">
    <citation type="journal article" date="2008" name="FEMS Microbiol. Ecol.">
        <title>Identification and characterization of genes underlying chitinolysis in Collimonas fungivorans Ter331.</title>
        <authorList>
            <person name="Fritsche K."/>
            <person name="de Boer W."/>
            <person name="Gerards S."/>
            <person name="van den Berg M."/>
            <person name="van Veen J.A."/>
            <person name="Leveau J.H."/>
        </authorList>
    </citation>
    <scope>NUCLEOTIDE SEQUENCE [LARGE SCALE GENOMIC DNA]</scope>
    <source>
        <strain evidence="3 4">Ter331</strain>
    </source>
</reference>
<gene>
    <name evidence="3" type="ordered locus">CFU_2580</name>
</gene>
<dbReference type="Pfam" id="PF03572">
    <property type="entry name" value="Peptidase_S41"/>
    <property type="match status" value="1"/>
</dbReference>
<dbReference type="GO" id="GO:0007165">
    <property type="term" value="P:signal transduction"/>
    <property type="evidence" value="ECO:0007669"/>
    <property type="project" value="TreeGrafter"/>
</dbReference>
<dbReference type="GO" id="GO:0004252">
    <property type="term" value="F:serine-type endopeptidase activity"/>
    <property type="evidence" value="ECO:0007669"/>
    <property type="project" value="UniProtKB-EC"/>
</dbReference>
<dbReference type="InterPro" id="IPR036034">
    <property type="entry name" value="PDZ_sf"/>
</dbReference>
<reference evidence="3 4" key="5">
    <citation type="journal article" date="2011" name="ISME J.">
        <title>Dual transcriptional profiling of a bacterial/fungal confrontation: Collimonas fungivorans versus Aspergillus niger.</title>
        <authorList>
            <person name="Mela F."/>
            <person name="Fritsche K."/>
            <person name="de Boer W."/>
            <person name="van Veen J.A."/>
            <person name="de Graaff L.H."/>
            <person name="van den Berg M."/>
            <person name="Leveau J.H."/>
        </authorList>
    </citation>
    <scope>NUCLEOTIDE SEQUENCE [LARGE SCALE GENOMIC DNA]</scope>
    <source>
        <strain evidence="3 4">Ter331</strain>
    </source>
</reference>
<dbReference type="GO" id="GO:0006508">
    <property type="term" value="P:proteolysis"/>
    <property type="evidence" value="ECO:0007669"/>
    <property type="project" value="InterPro"/>
</dbReference>
<dbReference type="SMART" id="SM00245">
    <property type="entry name" value="TSPc"/>
    <property type="match status" value="1"/>
</dbReference>
<reference evidence="3 4" key="2">
    <citation type="journal article" date="2006" name="J. Microbiol. Methods">
        <title>Genomic flank-sequencing of plasposon insertion sites for rapid identification of functional genes.</title>
        <authorList>
            <person name="Leveau J.H."/>
            <person name="Gerards S."/>
            <person name="Fritsche K."/>
            <person name="Zondag G."/>
            <person name="van Veen J.A."/>
        </authorList>
    </citation>
    <scope>NUCLEOTIDE SEQUENCE [LARGE SCALE GENOMIC DNA]</scope>
    <source>
        <strain evidence="3 4">Ter331</strain>
    </source>
</reference>
<dbReference type="PANTHER" id="PTHR32060">
    <property type="entry name" value="TAIL-SPECIFIC PROTEASE"/>
    <property type="match status" value="1"/>
</dbReference>
<dbReference type="SUPFAM" id="SSF52096">
    <property type="entry name" value="ClpP/crotonase"/>
    <property type="match status" value="1"/>
</dbReference>
<reference evidence="3 4" key="1">
    <citation type="journal article" date="2004" name="Environ. Microbiol.">
        <title>Phylogeny-function analysis of (meta)genomic libraries: screening for expression of ribosomal RNA genes by large-insert library fluorescent in situ hybridization (LIL-FISH).</title>
        <authorList>
            <person name="Leveau J.H."/>
            <person name="Gerards S."/>
            <person name="de Boer W."/>
            <person name="van Veen J.A."/>
        </authorList>
    </citation>
    <scope>NUCLEOTIDE SEQUENCE [LARGE SCALE GENOMIC DNA]</scope>
    <source>
        <strain evidence="3 4">Ter331</strain>
    </source>
</reference>
<dbReference type="PANTHER" id="PTHR32060:SF30">
    <property type="entry name" value="CARBOXY-TERMINAL PROCESSING PROTEASE CTPA"/>
    <property type="match status" value="1"/>
</dbReference>
<dbReference type="InterPro" id="IPR029045">
    <property type="entry name" value="ClpP/crotonase-like_dom_sf"/>
</dbReference>
<evidence type="ECO:0000313" key="3">
    <source>
        <dbReference type="EMBL" id="AEK62407.1"/>
    </source>
</evidence>
<dbReference type="STRING" id="1005048.CFU_2580"/>
<keyword evidence="4" id="KW-1185">Reference proteome</keyword>
<organism evidence="3 4">
    <name type="scientific">Collimonas fungivorans (strain Ter331)</name>
    <dbReference type="NCBI Taxonomy" id="1005048"/>
    <lineage>
        <taxon>Bacteria</taxon>
        <taxon>Pseudomonadati</taxon>
        <taxon>Pseudomonadota</taxon>
        <taxon>Betaproteobacteria</taxon>
        <taxon>Burkholderiales</taxon>
        <taxon>Oxalobacteraceae</taxon>
        <taxon>Collimonas</taxon>
    </lineage>
</organism>
<evidence type="ECO:0000259" key="2">
    <source>
        <dbReference type="PROSITE" id="PS50106"/>
    </source>
</evidence>
<proteinExistence type="predicted"/>
<dbReference type="EC" id="3.4.21.102" evidence="3"/>
<dbReference type="Proteomes" id="UP000008392">
    <property type="component" value="Chromosome"/>
</dbReference>
<dbReference type="EMBL" id="CP002745">
    <property type="protein sequence ID" value="AEK62407.1"/>
    <property type="molecule type" value="Genomic_DNA"/>
</dbReference>
<sequence>MHNPATTASEPAPVAPSSPHRSAFALLPMLFCAAFFCAPVHAAEASPCPPDWEAQICELKSVVDVLKKEHLTEIDVPAFLDETIRLGVKTLPYARFLNAQEQQEQVKKDQRTRNGTPGIGIIFETLPDGLHIIDVVPDAPAAQAGVRTGDLVVAMDGNSMVGIDNTEIAKYANGEAGAPLKLTLLRGASQQRLEFSPLRAIIKPRPASARRLDGNVLYTRLASFPEPTIGDYIDVVQAERKKGPPAAAVILDLRINGGGALNAAIGITALFTGRDKTAMVTLQRDDKIQHRISTNWPDYDLPVMQGQDPLAPLQGDDWWRSVPLIVLVDGQSASAAEATAAALKDLGRARLLGTPTYGKGMAQTGVGTRDGTYVVWSNARNLRPNGCPMEGYGVVPDWIVPPRKDADMDGVLLGYREVDIPRAAYANKPAPDPFADVRKERQRLRDRRALAKLDPANSAALPQKEFGTAKDWQLEQALNALAGKPVQVVRVNPRFMPAQPACMKFDMQETRQKT</sequence>
<evidence type="ECO:0000313" key="4">
    <source>
        <dbReference type="Proteomes" id="UP000008392"/>
    </source>
</evidence>